<proteinExistence type="predicted"/>
<keyword evidence="3 4" id="KW-0472">Membrane</keyword>
<comment type="caution">
    <text evidence="6">The sequence shown here is derived from an EMBL/GenBank/DDBJ whole genome shotgun (WGS) entry which is preliminary data.</text>
</comment>
<dbReference type="InterPro" id="IPR036259">
    <property type="entry name" value="MFS_trans_sf"/>
</dbReference>
<evidence type="ECO:0000256" key="2">
    <source>
        <dbReference type="ARBA" id="ARBA00022989"/>
    </source>
</evidence>
<evidence type="ECO:0000256" key="4">
    <source>
        <dbReference type="SAM" id="Phobius"/>
    </source>
</evidence>
<evidence type="ECO:0000313" key="7">
    <source>
        <dbReference type="Proteomes" id="UP000657372"/>
    </source>
</evidence>
<dbReference type="InterPro" id="IPR020846">
    <property type="entry name" value="MFS_dom"/>
</dbReference>
<keyword evidence="1 4" id="KW-0812">Transmembrane</keyword>
<accession>A0ABS0ENK9</accession>
<feature type="transmembrane region" description="Helical" evidence="4">
    <location>
        <begin position="312"/>
        <end position="335"/>
    </location>
</feature>
<dbReference type="PROSITE" id="PS50850">
    <property type="entry name" value="MFS"/>
    <property type="match status" value="1"/>
</dbReference>
<feature type="domain" description="Major facilitator superfamily (MFS) profile" evidence="5">
    <location>
        <begin position="21"/>
        <end position="401"/>
    </location>
</feature>
<name>A0ABS0ENK9_9BURK</name>
<dbReference type="EMBL" id="JADOEL010000001">
    <property type="protein sequence ID" value="MBF8176133.1"/>
    <property type="molecule type" value="Genomic_DNA"/>
</dbReference>
<gene>
    <name evidence="6" type="ORF">IXC47_00395</name>
</gene>
<feature type="transmembrane region" description="Helical" evidence="4">
    <location>
        <begin position="52"/>
        <end position="75"/>
    </location>
</feature>
<dbReference type="SUPFAM" id="SSF103473">
    <property type="entry name" value="MFS general substrate transporter"/>
    <property type="match status" value="1"/>
</dbReference>
<evidence type="ECO:0000256" key="1">
    <source>
        <dbReference type="ARBA" id="ARBA00022692"/>
    </source>
</evidence>
<dbReference type="Gene3D" id="1.20.1250.20">
    <property type="entry name" value="MFS general substrate transporter like domains"/>
    <property type="match status" value="1"/>
</dbReference>
<sequence>MLSKTLPGTIPVTAQALPSWLTFLLALACGLIAANVYYAQPLIRLISVDLGLSLQAAGLIVTLTQLGYITGLIFVVPLADLIETKRLTISVMAVSILALIGAALATKAEGFLFACILLGLGSVTVPILVPHAAHLVAESVRGRTVGNLMSGMMLGIMLARPISSLIADHSSWHTVFIVSAAVMTLLAISLHFALPTRRPQGKFSYGHLLGSMLTLARQTPVLRRRAIYHFFQFAAFILFWTVTPLLLTGPVFHLSQTGVALFALAGVAGAIAAPIAGRASDRGWTKPATALGMLAVAIAFLITHIAEAGSPLALALLVVAAIMLDFGATATLVLGQRVIFGLGSEIRGRVSGVYMIIWYFGGALGSSVGAWAYAHGGWELASWVGLSLPVIGLLYFATEKE</sequence>
<dbReference type="Pfam" id="PF07690">
    <property type="entry name" value="MFS_1"/>
    <property type="match status" value="1"/>
</dbReference>
<dbReference type="PROSITE" id="PS51257">
    <property type="entry name" value="PROKAR_LIPOPROTEIN"/>
    <property type="match status" value="1"/>
</dbReference>
<feature type="transmembrane region" description="Helical" evidence="4">
    <location>
        <begin position="259"/>
        <end position="276"/>
    </location>
</feature>
<dbReference type="PANTHER" id="PTHR42910">
    <property type="entry name" value="TRANSPORTER SCO4007-RELATED"/>
    <property type="match status" value="1"/>
</dbReference>
<feature type="transmembrane region" description="Helical" evidence="4">
    <location>
        <begin position="20"/>
        <end position="40"/>
    </location>
</feature>
<dbReference type="Proteomes" id="UP000657372">
    <property type="component" value="Unassembled WGS sequence"/>
</dbReference>
<feature type="transmembrane region" description="Helical" evidence="4">
    <location>
        <begin position="356"/>
        <end position="374"/>
    </location>
</feature>
<feature type="transmembrane region" description="Helical" evidence="4">
    <location>
        <begin position="145"/>
        <end position="166"/>
    </location>
</feature>
<feature type="transmembrane region" description="Helical" evidence="4">
    <location>
        <begin position="288"/>
        <end position="306"/>
    </location>
</feature>
<feature type="transmembrane region" description="Helical" evidence="4">
    <location>
        <begin position="111"/>
        <end position="133"/>
    </location>
</feature>
<evidence type="ECO:0000256" key="3">
    <source>
        <dbReference type="ARBA" id="ARBA00023136"/>
    </source>
</evidence>
<dbReference type="InterPro" id="IPR011701">
    <property type="entry name" value="MFS"/>
</dbReference>
<dbReference type="PANTHER" id="PTHR42910:SF1">
    <property type="entry name" value="MAJOR FACILITATOR SUPERFAMILY (MFS) PROFILE DOMAIN-CONTAINING PROTEIN"/>
    <property type="match status" value="1"/>
</dbReference>
<feature type="transmembrane region" description="Helical" evidence="4">
    <location>
        <begin position="87"/>
        <end position="105"/>
    </location>
</feature>
<dbReference type="CDD" id="cd17324">
    <property type="entry name" value="MFS_NepI_like"/>
    <property type="match status" value="1"/>
</dbReference>
<feature type="transmembrane region" description="Helical" evidence="4">
    <location>
        <begin position="226"/>
        <end position="247"/>
    </location>
</feature>
<evidence type="ECO:0000259" key="5">
    <source>
        <dbReference type="PROSITE" id="PS50850"/>
    </source>
</evidence>
<organism evidence="6 7">
    <name type="scientific">Herminiimonas contaminans</name>
    <dbReference type="NCBI Taxonomy" id="1111140"/>
    <lineage>
        <taxon>Bacteria</taxon>
        <taxon>Pseudomonadati</taxon>
        <taxon>Pseudomonadota</taxon>
        <taxon>Betaproteobacteria</taxon>
        <taxon>Burkholderiales</taxon>
        <taxon>Oxalobacteraceae</taxon>
        <taxon>Herminiimonas</taxon>
    </lineage>
</organism>
<reference evidence="6 7" key="1">
    <citation type="submission" date="2020-11" db="EMBL/GenBank/DDBJ databases">
        <title>WGS of Herminiimonas contaminans strain Marseille-Q4544 isolated from planarians Schmidtea mediterranea.</title>
        <authorList>
            <person name="Kangale L."/>
        </authorList>
    </citation>
    <scope>NUCLEOTIDE SEQUENCE [LARGE SCALE GENOMIC DNA]</scope>
    <source>
        <strain evidence="6 7">Marseille-Q4544</strain>
    </source>
</reference>
<feature type="transmembrane region" description="Helical" evidence="4">
    <location>
        <begin position="380"/>
        <end position="398"/>
    </location>
</feature>
<evidence type="ECO:0000313" key="6">
    <source>
        <dbReference type="EMBL" id="MBF8176133.1"/>
    </source>
</evidence>
<keyword evidence="2 4" id="KW-1133">Transmembrane helix</keyword>
<keyword evidence="7" id="KW-1185">Reference proteome</keyword>
<protein>
    <submittedName>
        <fullName evidence="6">MFS transporter</fullName>
    </submittedName>
</protein>
<feature type="transmembrane region" description="Helical" evidence="4">
    <location>
        <begin position="172"/>
        <end position="194"/>
    </location>
</feature>